<dbReference type="VEuPathDB" id="FungiDB:CCM_06214"/>
<dbReference type="OrthoDB" id="417877at2759"/>
<dbReference type="VEuPathDB" id="FungiDB:A9K55_003571"/>
<dbReference type="PANTHER" id="PTHR46720">
    <property type="entry name" value="HYDROXYLASE, PUTATIVE (AFU_ORTHOLOGUE AFUA_3G01460)-RELATED"/>
    <property type="match status" value="1"/>
</dbReference>
<evidence type="ECO:0000313" key="10">
    <source>
        <dbReference type="Proteomes" id="UP000323067"/>
    </source>
</evidence>
<keyword evidence="7" id="KW-0175">Coiled coil</keyword>
<evidence type="ECO:0000259" key="8">
    <source>
        <dbReference type="Pfam" id="PF01494"/>
    </source>
</evidence>
<keyword evidence="5" id="KW-0560">Oxidoreductase</keyword>
<sequence>MGSVSKEKTPINVAIIGGGIGGLALSIGLQQYSHINVRIFEAAPRFFELGGKPNNPKDPTHQNNPAIDLDPPAGVLFGANAIRAMSLIHPAIGEAYARISTTAGWPSKESTYFDFILGQDLDGQPAGTPVASPPLSAAERHSAAHRARLIDELARLVPEASAEFGKRLVGLARDEALRARTRMAFADGVTYEADAVIGCDGLRSVCRDFVLGGDSPLARPVFTGKYAYRGLVPMHKAVAAIGPEKARNRYVFLGRGGHVLVFPVAGGAVMNVVAVGTAKDGTCEGSWIKSMKREDIEADFKDFGEDCQKILSLMENISHWGIFDLSPDIPTFTSAPLRLLLLGDSAHACAPHLGAGAGQALEDAHVLSHLLGACRSADDVLAAFAAYESVRRPRTRFVQCHSRRQGELLDLHADGVGEDLHALRAVLDGPIREIWNCDLEAELAKAQAKMAELLAEGGEAERS</sequence>
<dbReference type="Gene3D" id="3.50.50.60">
    <property type="entry name" value="FAD/NAD(P)-binding domain"/>
    <property type="match status" value="1"/>
</dbReference>
<evidence type="ECO:0000256" key="2">
    <source>
        <dbReference type="ARBA" id="ARBA00007992"/>
    </source>
</evidence>
<reference evidence="9 10" key="1">
    <citation type="journal article" date="2017" name="BMC Genomics">
        <title>Chromosome level assembly and secondary metabolite potential of the parasitic fungus Cordyceps militaris.</title>
        <authorList>
            <person name="Kramer G.J."/>
            <person name="Nodwell J.R."/>
        </authorList>
    </citation>
    <scope>NUCLEOTIDE SEQUENCE [LARGE SCALE GENOMIC DNA]</scope>
    <source>
        <strain evidence="9 10">ATCC 34164</strain>
    </source>
</reference>
<comment type="cofactor">
    <cofactor evidence="1">
        <name>FAD</name>
        <dbReference type="ChEBI" id="CHEBI:57692"/>
    </cofactor>
</comment>
<dbReference type="PRINTS" id="PR00420">
    <property type="entry name" value="RNGMNOXGNASE"/>
</dbReference>
<gene>
    <name evidence="9" type="ORF">A9K55_003571</name>
</gene>
<keyword evidence="6" id="KW-0503">Monooxygenase</keyword>
<evidence type="ECO:0000256" key="3">
    <source>
        <dbReference type="ARBA" id="ARBA00022630"/>
    </source>
</evidence>
<feature type="coiled-coil region" evidence="7">
    <location>
        <begin position="436"/>
        <end position="463"/>
    </location>
</feature>
<evidence type="ECO:0000256" key="6">
    <source>
        <dbReference type="ARBA" id="ARBA00023033"/>
    </source>
</evidence>
<dbReference type="InterPro" id="IPR002938">
    <property type="entry name" value="FAD-bd"/>
</dbReference>
<dbReference type="InterPro" id="IPR036188">
    <property type="entry name" value="FAD/NAD-bd_sf"/>
</dbReference>
<evidence type="ECO:0000256" key="5">
    <source>
        <dbReference type="ARBA" id="ARBA00023002"/>
    </source>
</evidence>
<keyword evidence="4" id="KW-0274">FAD</keyword>
<dbReference type="GO" id="GO:0071949">
    <property type="term" value="F:FAD binding"/>
    <property type="evidence" value="ECO:0007669"/>
    <property type="project" value="InterPro"/>
</dbReference>
<dbReference type="PANTHER" id="PTHR46720:SF3">
    <property type="entry name" value="FAD-BINDING DOMAIN-CONTAINING PROTEIN-RELATED"/>
    <property type="match status" value="1"/>
</dbReference>
<accession>A0A2H4S6N9</accession>
<dbReference type="Proteomes" id="UP000323067">
    <property type="component" value="Chromosome iv"/>
</dbReference>
<evidence type="ECO:0000256" key="1">
    <source>
        <dbReference type="ARBA" id="ARBA00001974"/>
    </source>
</evidence>
<dbReference type="EMBL" id="CP023322">
    <property type="protein sequence ID" value="ATY58752.1"/>
    <property type="molecule type" value="Genomic_DNA"/>
</dbReference>
<proteinExistence type="inferred from homology"/>
<dbReference type="GO" id="GO:0004497">
    <property type="term" value="F:monooxygenase activity"/>
    <property type="evidence" value="ECO:0007669"/>
    <property type="project" value="UniProtKB-KW"/>
</dbReference>
<feature type="domain" description="FAD-binding" evidence="8">
    <location>
        <begin position="152"/>
        <end position="396"/>
    </location>
</feature>
<evidence type="ECO:0000313" key="9">
    <source>
        <dbReference type="EMBL" id="ATY58752.1"/>
    </source>
</evidence>
<keyword evidence="3" id="KW-0285">Flavoprotein</keyword>
<evidence type="ECO:0000256" key="7">
    <source>
        <dbReference type="SAM" id="Coils"/>
    </source>
</evidence>
<protein>
    <submittedName>
        <fullName evidence="9">Mannitol 1-phosphate dehydrogenase</fullName>
    </submittedName>
</protein>
<dbReference type="GO" id="GO:0044550">
    <property type="term" value="P:secondary metabolite biosynthetic process"/>
    <property type="evidence" value="ECO:0007669"/>
    <property type="project" value="TreeGrafter"/>
</dbReference>
<evidence type="ECO:0000256" key="4">
    <source>
        <dbReference type="ARBA" id="ARBA00022827"/>
    </source>
</evidence>
<dbReference type="Pfam" id="PF01494">
    <property type="entry name" value="FAD_binding_3"/>
    <property type="match status" value="1"/>
</dbReference>
<organism evidence="9 10">
    <name type="scientific">Cordyceps militaris</name>
    <name type="common">Caterpillar fungus</name>
    <name type="synonym">Clavaria militaris</name>
    <dbReference type="NCBI Taxonomy" id="73501"/>
    <lineage>
        <taxon>Eukaryota</taxon>
        <taxon>Fungi</taxon>
        <taxon>Dikarya</taxon>
        <taxon>Ascomycota</taxon>
        <taxon>Pezizomycotina</taxon>
        <taxon>Sordariomycetes</taxon>
        <taxon>Hypocreomycetidae</taxon>
        <taxon>Hypocreales</taxon>
        <taxon>Cordycipitaceae</taxon>
        <taxon>Cordyceps</taxon>
    </lineage>
</organism>
<comment type="similarity">
    <text evidence="2">Belongs to the paxM FAD-dependent monooxygenase family.</text>
</comment>
<name>A0A2H4S6N9_CORMI</name>
<dbReference type="SUPFAM" id="SSF54373">
    <property type="entry name" value="FAD-linked reductases, C-terminal domain"/>
    <property type="match status" value="1"/>
</dbReference>
<dbReference type="AlphaFoldDB" id="A0A2H4S6N9"/>
<dbReference type="InterPro" id="IPR051104">
    <property type="entry name" value="FAD_monoxygenase"/>
</dbReference>
<dbReference type="SUPFAM" id="SSF51905">
    <property type="entry name" value="FAD/NAD(P)-binding domain"/>
    <property type="match status" value="1"/>
</dbReference>